<name>A0ABM0MHX2_SACKO</name>
<comment type="similarity">
    <text evidence="1">Belongs to the cytochrome P450 family.</text>
</comment>
<evidence type="ECO:0000313" key="2">
    <source>
        <dbReference type="Proteomes" id="UP000694865"/>
    </source>
</evidence>
<keyword evidence="2" id="KW-1185">Reference proteome</keyword>
<proteinExistence type="inferred from homology"/>
<dbReference type="RefSeq" id="XP_006819613.1">
    <property type="nucleotide sequence ID" value="XM_006819550.1"/>
</dbReference>
<dbReference type="InterPro" id="IPR052666">
    <property type="entry name" value="CYP450_20A1-like"/>
</dbReference>
<dbReference type="SUPFAM" id="SSF48264">
    <property type="entry name" value="Cytochrome P450"/>
    <property type="match status" value="1"/>
</dbReference>
<sequence>MHKFLVQLHATHGHVATFWFGKTHCVSIASPEAWKDTVKLFDRPVGFFEFVKPLFGENSIQFANGNYGKQRRKLHDASFTHQAVKSYYPVFQEKTEIFIRKIMALPPEEHIPLSEYVSVFVMKSLMSALFGQNVENDEQTVTMLRHYETVMLVLNKKMSANTEKKNTFHIALNAWHEFIRKIILKRRNEPSDEMRERF</sequence>
<evidence type="ECO:0000256" key="1">
    <source>
        <dbReference type="ARBA" id="ARBA00010617"/>
    </source>
</evidence>
<reference evidence="3" key="1">
    <citation type="submission" date="2025-08" db="UniProtKB">
        <authorList>
            <consortium name="RefSeq"/>
        </authorList>
    </citation>
    <scope>IDENTIFICATION</scope>
    <source>
        <tissue evidence="3">Testes</tissue>
    </source>
</reference>
<dbReference type="GeneID" id="102808615"/>
<protein>
    <submittedName>
        <fullName evidence="3">Cytochrome P450 20A1-like</fullName>
    </submittedName>
</protein>
<dbReference type="Proteomes" id="UP000694865">
    <property type="component" value="Unplaced"/>
</dbReference>
<evidence type="ECO:0000313" key="3">
    <source>
        <dbReference type="RefSeq" id="XP_006819613.1"/>
    </source>
</evidence>
<organism evidence="2 3">
    <name type="scientific">Saccoglossus kowalevskii</name>
    <name type="common">Acorn worm</name>
    <dbReference type="NCBI Taxonomy" id="10224"/>
    <lineage>
        <taxon>Eukaryota</taxon>
        <taxon>Metazoa</taxon>
        <taxon>Hemichordata</taxon>
        <taxon>Enteropneusta</taxon>
        <taxon>Harrimaniidae</taxon>
        <taxon>Saccoglossus</taxon>
    </lineage>
</organism>
<dbReference type="PANTHER" id="PTHR24280:SF4">
    <property type="entry name" value="CYTOCHROME P450 20A1"/>
    <property type="match status" value="1"/>
</dbReference>
<dbReference type="Pfam" id="PF00067">
    <property type="entry name" value="p450"/>
    <property type="match status" value="1"/>
</dbReference>
<dbReference type="InterPro" id="IPR036396">
    <property type="entry name" value="Cyt_P450_sf"/>
</dbReference>
<dbReference type="PANTHER" id="PTHR24280">
    <property type="entry name" value="CYTOCHROME P450 20A1"/>
    <property type="match status" value="1"/>
</dbReference>
<accession>A0ABM0MHX2</accession>
<dbReference type="Gene3D" id="1.10.630.10">
    <property type="entry name" value="Cytochrome P450"/>
    <property type="match status" value="1"/>
</dbReference>
<dbReference type="InterPro" id="IPR001128">
    <property type="entry name" value="Cyt_P450"/>
</dbReference>
<gene>
    <name evidence="3" type="primary">LOC102808615</name>
</gene>